<proteinExistence type="predicted"/>
<sequence length="235" mass="28161">MKKIIFILLIVFVVSCSKKDKINHYLNEKVTELELIENGFFKYSFTYTYENDEDEKDSLNGKVFKNVLYSNVKPQKQDDGKFYPTAFFGTNKSKENIAYLENELDDRIITYRFVNDTLSSKFIYVYSIDKHNKQIPDFTSEKSILNYYKNQNTPFKQRLGGIKYGKEKIEFPYRFRINNYESGVYILKSNQDSGYQMVTTYQNVKENEETDYDFRPINPDNVEDWYRGHTYEYQK</sequence>
<organism evidence="1 2">
    <name type="scientific">Flavobacterium psychroterrae</name>
    <dbReference type="NCBI Taxonomy" id="2133767"/>
    <lineage>
        <taxon>Bacteria</taxon>
        <taxon>Pseudomonadati</taxon>
        <taxon>Bacteroidota</taxon>
        <taxon>Flavobacteriia</taxon>
        <taxon>Flavobacteriales</taxon>
        <taxon>Flavobacteriaceae</taxon>
        <taxon>Flavobacterium</taxon>
    </lineage>
</organism>
<dbReference type="RefSeq" id="WP_213298199.1">
    <property type="nucleotide sequence ID" value="NZ_JAGYVZ010000006.1"/>
</dbReference>
<protein>
    <recommendedName>
        <fullName evidence="3">Lipoprotein</fullName>
    </recommendedName>
</protein>
<gene>
    <name evidence="1" type="ORF">KHA90_09115</name>
</gene>
<dbReference type="Proteomes" id="UP000722625">
    <property type="component" value="Unassembled WGS sequence"/>
</dbReference>
<evidence type="ECO:0000313" key="2">
    <source>
        <dbReference type="Proteomes" id="UP000722625"/>
    </source>
</evidence>
<name>A0ABS5PBJ1_9FLAO</name>
<evidence type="ECO:0000313" key="1">
    <source>
        <dbReference type="EMBL" id="MBS7231185.1"/>
    </source>
</evidence>
<reference evidence="1 2" key="1">
    <citation type="journal article" date="2018" name="Int. J. Syst. Evol. Microbiol.">
        <title>Flavobacterium chryseum sp. nov. and Flavobacterium psychroterrae sp. nov., novel environmental bacteria isolated from Antarctica.</title>
        <authorList>
            <person name="Kralova S."/>
            <person name="Svec P."/>
            <person name="Busse H.J."/>
            <person name="Stankova E."/>
            <person name="Vaczi P."/>
            <person name="Sedlacek I."/>
        </authorList>
    </citation>
    <scope>NUCLEOTIDE SEQUENCE [LARGE SCALE GENOMIC DNA]</scope>
    <source>
        <strain evidence="1 2">CCM 8827</strain>
    </source>
</reference>
<evidence type="ECO:0008006" key="3">
    <source>
        <dbReference type="Google" id="ProtNLM"/>
    </source>
</evidence>
<keyword evidence="2" id="KW-1185">Reference proteome</keyword>
<dbReference type="PROSITE" id="PS51257">
    <property type="entry name" value="PROKAR_LIPOPROTEIN"/>
    <property type="match status" value="1"/>
</dbReference>
<dbReference type="EMBL" id="JAGYVZ010000006">
    <property type="protein sequence ID" value="MBS7231185.1"/>
    <property type="molecule type" value="Genomic_DNA"/>
</dbReference>
<comment type="caution">
    <text evidence="1">The sequence shown here is derived from an EMBL/GenBank/DDBJ whole genome shotgun (WGS) entry which is preliminary data.</text>
</comment>
<accession>A0ABS5PBJ1</accession>